<proteinExistence type="predicted"/>
<dbReference type="Gene3D" id="1.25.40.10">
    <property type="entry name" value="Tetratricopeptide repeat domain"/>
    <property type="match status" value="1"/>
</dbReference>
<dbReference type="Pfam" id="PF09587">
    <property type="entry name" value="PGA_cap"/>
    <property type="match status" value="1"/>
</dbReference>
<evidence type="ECO:0000259" key="1">
    <source>
        <dbReference type="Pfam" id="PF09587"/>
    </source>
</evidence>
<sequence length="204" mass="22344">MRALPIYLYLALLTFPLTPALGEAPGAVDAQSQYERGIEALKAKDGPTASAALETCLELTPKDTPLYLECQWELGWAYWLQNDWVKVVPLWEEVVERDPSRPEGRERLETARANLKVAQMSRQSAASASDSFVSKASSGAQLRLRAVGDLMIGTTFPEGYLPPDDASQTFNDVGAWLQDADLTFGNLEGPICDHGATKKCDPNK</sequence>
<dbReference type="EMBL" id="UINC01192311">
    <property type="protein sequence ID" value="SVE07399.1"/>
    <property type="molecule type" value="Genomic_DNA"/>
</dbReference>
<evidence type="ECO:0000313" key="2">
    <source>
        <dbReference type="EMBL" id="SVE07399.1"/>
    </source>
</evidence>
<organism evidence="2">
    <name type="scientific">marine metagenome</name>
    <dbReference type="NCBI Taxonomy" id="408172"/>
    <lineage>
        <taxon>unclassified sequences</taxon>
        <taxon>metagenomes</taxon>
        <taxon>ecological metagenomes</taxon>
    </lineage>
</organism>
<protein>
    <recommendedName>
        <fullName evidence="1">Capsule synthesis protein CapA domain-containing protein</fullName>
    </recommendedName>
</protein>
<dbReference type="SUPFAM" id="SSF48452">
    <property type="entry name" value="TPR-like"/>
    <property type="match status" value="1"/>
</dbReference>
<dbReference type="InterPro" id="IPR019079">
    <property type="entry name" value="Capsule_synth_CapA"/>
</dbReference>
<name>A0A383AIM1_9ZZZZ</name>
<accession>A0A383AIM1</accession>
<gene>
    <name evidence="2" type="ORF">METZ01_LOCUS460253</name>
</gene>
<feature type="domain" description="Capsule synthesis protein CapA" evidence="1">
    <location>
        <begin position="144"/>
        <end position="196"/>
    </location>
</feature>
<dbReference type="AlphaFoldDB" id="A0A383AIM1"/>
<reference evidence="2" key="1">
    <citation type="submission" date="2018-05" db="EMBL/GenBank/DDBJ databases">
        <authorList>
            <person name="Lanie J.A."/>
            <person name="Ng W.-L."/>
            <person name="Kazmierczak K.M."/>
            <person name="Andrzejewski T.M."/>
            <person name="Davidsen T.M."/>
            <person name="Wayne K.J."/>
            <person name="Tettelin H."/>
            <person name="Glass J.I."/>
            <person name="Rusch D."/>
            <person name="Podicherti R."/>
            <person name="Tsui H.-C.T."/>
            <person name="Winkler M.E."/>
        </authorList>
    </citation>
    <scope>NUCLEOTIDE SEQUENCE</scope>
</reference>
<feature type="non-terminal residue" evidence="2">
    <location>
        <position position="204"/>
    </location>
</feature>
<dbReference type="InterPro" id="IPR011990">
    <property type="entry name" value="TPR-like_helical_dom_sf"/>
</dbReference>